<dbReference type="EMBL" id="KV417686">
    <property type="protein sequence ID" value="KZP10105.1"/>
    <property type="molecule type" value="Genomic_DNA"/>
</dbReference>
<feature type="compositionally biased region" description="Basic residues" evidence="1">
    <location>
        <begin position="36"/>
        <end position="46"/>
    </location>
</feature>
<keyword evidence="4" id="KW-1185">Reference proteome</keyword>
<feature type="region of interest" description="Disordered" evidence="1">
    <location>
        <begin position="407"/>
        <end position="437"/>
    </location>
</feature>
<feature type="region of interest" description="Disordered" evidence="1">
    <location>
        <begin position="1"/>
        <end position="46"/>
    </location>
</feature>
<feature type="domain" description="F-box" evidence="2">
    <location>
        <begin position="53"/>
        <end position="102"/>
    </location>
</feature>
<dbReference type="Proteomes" id="UP000076532">
    <property type="component" value="Unassembled WGS sequence"/>
</dbReference>
<proteinExistence type="predicted"/>
<feature type="compositionally biased region" description="Polar residues" evidence="1">
    <location>
        <begin position="407"/>
        <end position="421"/>
    </location>
</feature>
<dbReference type="CDD" id="cd09917">
    <property type="entry name" value="F-box_SF"/>
    <property type="match status" value="1"/>
</dbReference>
<dbReference type="InterPro" id="IPR036047">
    <property type="entry name" value="F-box-like_dom_sf"/>
</dbReference>
<accession>A0A165Z0D0</accession>
<dbReference type="Pfam" id="PF00646">
    <property type="entry name" value="F-box"/>
    <property type="match status" value="1"/>
</dbReference>
<sequence>MDEAAHNVGTRRSSRKKTKIDASTEDSEEPAPPALKTRKAPAKSKGKARVGKLEGLMLMPMDILFEILGHLRPLAILYLSHTNKEFRRVIMNPSNSFIWKAARDNVPGYPACFPEMNEAQMARLAFDPHCYECYRPNCRTVDWRLLVRLCSKCKTTHLVDQPWTGLDGNPGQSLALFRTAKHCNLISFRGEIDHITAHWATLKTEEEKESYRKERHAFRNAVDQHAMACEDWFELQRLDRSEEIQQARDDRKASITEKLTELGWGSEIGKIPCHPSEEAFPNHRLVKPATRLTPRIWKNIQPEMIKYMEQMKSNRLERERKTLVISRKKFAVQVISAYKKRLLPWTEVMPDPANYCEFEPVKAILELPNDVTVDGSSFDDVIPELDSLFSKWRKDINLDIRRLLDPTQENMDGTKPSNHTSLAAAGEMPKKQPSQAELDQQIQLATTVFRCKVSSNDDMDAIYHVLYGGAHNGRSACANLFYPDVLSHRCLSRTSTYSTSYRNDESLHLERVVSSRRSWTCERLVVDEKAKALMEDIVKFCKLDPATATAKDLDDLDIWLGCPDCASWTTDTDKAKAPVYKWRAAIKHQTTNHRSRPVEWLQLSDTQAQEALAGAPGGSNGSLSIEAISPYTPPGDAVWACVHCLDRPFETEARLVDTIEQHVTLKHEIATPVVNIDYYKLVGSTEDPPTYRATFDIKRDPARAALENRMKAFSYGSMDYYDQYDSDMEDEDDGIFGHLPSWFDSDDEYGFY</sequence>
<dbReference type="PROSITE" id="PS50181">
    <property type="entry name" value="FBOX"/>
    <property type="match status" value="1"/>
</dbReference>
<evidence type="ECO:0000256" key="1">
    <source>
        <dbReference type="SAM" id="MobiDB-lite"/>
    </source>
</evidence>
<dbReference type="InterPro" id="IPR001810">
    <property type="entry name" value="F-box_dom"/>
</dbReference>
<evidence type="ECO:0000313" key="4">
    <source>
        <dbReference type="Proteomes" id="UP000076532"/>
    </source>
</evidence>
<dbReference type="SUPFAM" id="SSF81383">
    <property type="entry name" value="F-box domain"/>
    <property type="match status" value="1"/>
</dbReference>
<organism evidence="3 4">
    <name type="scientific">Athelia psychrophila</name>
    <dbReference type="NCBI Taxonomy" id="1759441"/>
    <lineage>
        <taxon>Eukaryota</taxon>
        <taxon>Fungi</taxon>
        <taxon>Dikarya</taxon>
        <taxon>Basidiomycota</taxon>
        <taxon>Agaricomycotina</taxon>
        <taxon>Agaricomycetes</taxon>
        <taxon>Agaricomycetidae</taxon>
        <taxon>Atheliales</taxon>
        <taxon>Atheliaceae</taxon>
        <taxon>Athelia</taxon>
    </lineage>
</organism>
<reference evidence="3 4" key="1">
    <citation type="journal article" date="2016" name="Mol. Biol. Evol.">
        <title>Comparative Genomics of Early-Diverging Mushroom-Forming Fungi Provides Insights into the Origins of Lignocellulose Decay Capabilities.</title>
        <authorList>
            <person name="Nagy L.G."/>
            <person name="Riley R."/>
            <person name="Tritt A."/>
            <person name="Adam C."/>
            <person name="Daum C."/>
            <person name="Floudas D."/>
            <person name="Sun H."/>
            <person name="Yadav J.S."/>
            <person name="Pangilinan J."/>
            <person name="Larsson K.H."/>
            <person name="Matsuura K."/>
            <person name="Barry K."/>
            <person name="Labutti K."/>
            <person name="Kuo R."/>
            <person name="Ohm R.A."/>
            <person name="Bhattacharya S.S."/>
            <person name="Shirouzu T."/>
            <person name="Yoshinaga Y."/>
            <person name="Martin F.M."/>
            <person name="Grigoriev I.V."/>
            <person name="Hibbett D.S."/>
        </authorList>
    </citation>
    <scope>NUCLEOTIDE SEQUENCE [LARGE SCALE GENOMIC DNA]</scope>
    <source>
        <strain evidence="3 4">CBS 109695</strain>
    </source>
</reference>
<evidence type="ECO:0000313" key="3">
    <source>
        <dbReference type="EMBL" id="KZP10105.1"/>
    </source>
</evidence>
<name>A0A165Z0D0_9AGAM</name>
<dbReference type="AlphaFoldDB" id="A0A165Z0D0"/>
<evidence type="ECO:0000259" key="2">
    <source>
        <dbReference type="PROSITE" id="PS50181"/>
    </source>
</evidence>
<protein>
    <recommendedName>
        <fullName evidence="2">F-box domain-containing protein</fullName>
    </recommendedName>
</protein>
<dbReference type="OrthoDB" id="2322499at2759"/>
<gene>
    <name evidence="3" type="ORF">FIBSPDRAFT_801524</name>
</gene>